<feature type="transmembrane region" description="Helical" evidence="1">
    <location>
        <begin position="109"/>
        <end position="127"/>
    </location>
</feature>
<sequence length="207" mass="22753">MKKEGPILIGFLTGSIVITSYFLKSTGLKSISDTVVRWRLIIAAFALALGALNMVRLHGKNIHHKGRNWQYSVVFLVFFLPYLAIGLIRGSNSAQYQYVWKSLYQPASATMYSMTLFYMTNAVWRAFRIRNLHAGILMFTGAAVMLGQIGIGTAISPLIPRFSSWLLDTVNTAGIRAITIGGSLGIVSLGLRVILGLERSYMSDGGN</sequence>
<feature type="transmembrane region" description="Helical" evidence="1">
    <location>
        <begin position="175"/>
        <end position="195"/>
    </location>
</feature>
<reference evidence="2" key="2">
    <citation type="journal article" date="2023" name="Biology">
        <title>Prokaryotic Life Associated with Coal-Fire Gas Vents Revealed by Metagenomics.</title>
        <authorList>
            <person name="Kadnikov V.V."/>
            <person name="Mardanov A.V."/>
            <person name="Beletsky A.V."/>
            <person name="Karnachuk O.V."/>
            <person name="Ravin N.V."/>
        </authorList>
    </citation>
    <scope>NUCLEOTIDE SEQUENCE</scope>
    <source>
        <strain evidence="2">Bu02</strain>
    </source>
</reference>
<feature type="transmembrane region" description="Helical" evidence="1">
    <location>
        <begin position="69"/>
        <end position="89"/>
    </location>
</feature>
<feature type="transmembrane region" description="Helical" evidence="1">
    <location>
        <begin position="7"/>
        <end position="23"/>
    </location>
</feature>
<evidence type="ECO:0000313" key="2">
    <source>
        <dbReference type="EMBL" id="QUL98563.1"/>
    </source>
</evidence>
<keyword evidence="1" id="KW-0472">Membrane</keyword>
<feature type="transmembrane region" description="Helical" evidence="1">
    <location>
        <begin position="134"/>
        <end position="155"/>
    </location>
</feature>
<dbReference type="EMBL" id="CP062796">
    <property type="protein sequence ID" value="QUL98563.1"/>
    <property type="molecule type" value="Genomic_DNA"/>
</dbReference>
<accession>A0AAT9LDD6</accession>
<feature type="transmembrane region" description="Helical" evidence="1">
    <location>
        <begin position="35"/>
        <end position="57"/>
    </location>
</feature>
<keyword evidence="1" id="KW-0812">Transmembrane</keyword>
<protein>
    <submittedName>
        <fullName evidence="2">Uncharacterized protein</fullName>
    </submittedName>
</protein>
<dbReference type="AlphaFoldDB" id="A0AAT9LDD6"/>
<dbReference type="KEGG" id="fcz:IMF26_00175"/>
<organism evidence="2">
    <name type="scientific">Candidatus Fermentithermobacillus carboniphilus</name>
    <dbReference type="NCBI Taxonomy" id="3085328"/>
    <lineage>
        <taxon>Bacteria</taxon>
        <taxon>Bacillati</taxon>
        <taxon>Bacillota</taxon>
        <taxon>Candidatus Fermentithermobacillia</taxon>
        <taxon>Candidatus Fermentithermobacillales</taxon>
        <taxon>Candidatus Fermentithermobacillaceae</taxon>
        <taxon>Candidatus Fermentithermobacillus</taxon>
    </lineage>
</organism>
<reference evidence="2" key="1">
    <citation type="submission" date="2020-10" db="EMBL/GenBank/DDBJ databases">
        <authorList>
            <person name="Kadnikov V."/>
            <person name="Beletsky A.V."/>
            <person name="Mardanov A.V."/>
            <person name="Karnachuk O.V."/>
            <person name="Ravin N.V."/>
        </authorList>
    </citation>
    <scope>NUCLEOTIDE SEQUENCE</scope>
    <source>
        <strain evidence="2">Bu02</strain>
    </source>
</reference>
<keyword evidence="1" id="KW-1133">Transmembrane helix</keyword>
<gene>
    <name evidence="2" type="ORF">IMF26_00175</name>
</gene>
<proteinExistence type="predicted"/>
<evidence type="ECO:0000256" key="1">
    <source>
        <dbReference type="SAM" id="Phobius"/>
    </source>
</evidence>
<name>A0AAT9LDD6_9FIRM</name>